<dbReference type="InterPro" id="IPR038157">
    <property type="entry name" value="FeoA_core_dom"/>
</dbReference>
<dbReference type="SUPFAM" id="SSF50037">
    <property type="entry name" value="C-terminal domain of transcriptional repressors"/>
    <property type="match status" value="1"/>
</dbReference>
<accession>A0A176S0S2</accession>
<keyword evidence="4" id="KW-1185">Reference proteome</keyword>
<sequence length="77" mass="8399">MMLRDMAVGDKGKVTGLEKGNKSYRKKLLAMGLTPGTEFSVIRYAPMGDPVEISVRGFALSLRKDEAAALLVERIEA</sequence>
<dbReference type="SMART" id="SM00899">
    <property type="entry name" value="FeoA"/>
    <property type="match status" value="1"/>
</dbReference>
<dbReference type="Pfam" id="PF04023">
    <property type="entry name" value="FeoA"/>
    <property type="match status" value="1"/>
</dbReference>
<dbReference type="PANTHER" id="PTHR42954">
    <property type="entry name" value="FE(2+) TRANSPORT PROTEIN A"/>
    <property type="match status" value="1"/>
</dbReference>
<feature type="domain" description="Ferrous iron transporter FeoA-like" evidence="2">
    <location>
        <begin position="1"/>
        <end position="74"/>
    </location>
</feature>
<reference evidence="3 4" key="1">
    <citation type="submission" date="2016-05" db="EMBL/GenBank/DDBJ databases">
        <title>Single-cell genome of chain-forming Candidatus Thiomargarita nelsonii and comparison to other large sulfur-oxidizing bacteria.</title>
        <authorList>
            <person name="Winkel M."/>
            <person name="Salman V."/>
            <person name="Woyke T."/>
            <person name="Schulz-Vogt H."/>
            <person name="Richter M."/>
            <person name="Flood B."/>
            <person name="Bailey J."/>
            <person name="Amann R."/>
            <person name="Mussmann M."/>
        </authorList>
    </citation>
    <scope>NUCLEOTIDE SEQUENCE [LARGE SCALE GENOMIC DNA]</scope>
    <source>
        <strain evidence="3 4">THI036</strain>
    </source>
</reference>
<dbReference type="Proteomes" id="UP000076962">
    <property type="component" value="Unassembled WGS sequence"/>
</dbReference>
<evidence type="ECO:0000256" key="1">
    <source>
        <dbReference type="ARBA" id="ARBA00023004"/>
    </source>
</evidence>
<organism evidence="3 4">
    <name type="scientific">Candidatus Thiomargarita nelsonii</name>
    <dbReference type="NCBI Taxonomy" id="1003181"/>
    <lineage>
        <taxon>Bacteria</taxon>
        <taxon>Pseudomonadati</taxon>
        <taxon>Pseudomonadota</taxon>
        <taxon>Gammaproteobacteria</taxon>
        <taxon>Thiotrichales</taxon>
        <taxon>Thiotrichaceae</taxon>
        <taxon>Thiomargarita</taxon>
    </lineage>
</organism>
<dbReference type="AlphaFoldDB" id="A0A176S0S2"/>
<evidence type="ECO:0000313" key="3">
    <source>
        <dbReference type="EMBL" id="OAD21539.1"/>
    </source>
</evidence>
<dbReference type="EMBL" id="LUTY01001562">
    <property type="protein sequence ID" value="OAD21539.1"/>
    <property type="molecule type" value="Genomic_DNA"/>
</dbReference>
<dbReference type="InterPro" id="IPR007167">
    <property type="entry name" value="Fe-transptr_FeoA-like"/>
</dbReference>
<name>A0A176S0S2_9GAMM</name>
<dbReference type="GO" id="GO:0046914">
    <property type="term" value="F:transition metal ion binding"/>
    <property type="evidence" value="ECO:0007669"/>
    <property type="project" value="InterPro"/>
</dbReference>
<proteinExistence type="predicted"/>
<evidence type="ECO:0000313" key="4">
    <source>
        <dbReference type="Proteomes" id="UP000076962"/>
    </source>
</evidence>
<dbReference type="InterPro" id="IPR052713">
    <property type="entry name" value="FeoA"/>
</dbReference>
<dbReference type="Gene3D" id="2.30.30.90">
    <property type="match status" value="1"/>
</dbReference>
<dbReference type="PATRIC" id="fig|1003181.4.peg.3695"/>
<keyword evidence="1" id="KW-0408">Iron</keyword>
<dbReference type="InterPro" id="IPR008988">
    <property type="entry name" value="Transcriptional_repressor_C"/>
</dbReference>
<dbReference type="PANTHER" id="PTHR42954:SF2">
    <property type="entry name" value="FE(2+) TRANSPORT PROTEIN A"/>
    <property type="match status" value="1"/>
</dbReference>
<protein>
    <submittedName>
        <fullName evidence="3">FeoA family protein</fullName>
    </submittedName>
</protein>
<comment type="caution">
    <text evidence="3">The sequence shown here is derived from an EMBL/GenBank/DDBJ whole genome shotgun (WGS) entry which is preliminary data.</text>
</comment>
<gene>
    <name evidence="3" type="ORF">THIOM_002689</name>
</gene>
<evidence type="ECO:0000259" key="2">
    <source>
        <dbReference type="SMART" id="SM00899"/>
    </source>
</evidence>